<reference evidence="2 3" key="1">
    <citation type="submission" date="2020-12" db="EMBL/GenBank/DDBJ databases">
        <title>Dynamics of Baltic Sea phages driven by environmental changes.</title>
        <authorList>
            <person name="Hoetzinger M."/>
            <person name="Nilsson E."/>
            <person name="Holmfeldt K."/>
        </authorList>
    </citation>
    <scope>NUCLEOTIDE SEQUENCE [LARGE SCALE GENOMIC DNA]</scope>
</reference>
<accession>A0A7T8ERR9</accession>
<organism evidence="2 3">
    <name type="scientific">Flavobacterium phage vB_FspM_immuto_2-6A</name>
    <dbReference type="NCBI Taxonomy" id="2801477"/>
    <lineage>
        <taxon>Viruses</taxon>
        <taxon>Duplodnaviria</taxon>
        <taxon>Heunggongvirae</taxon>
        <taxon>Uroviricota</taxon>
        <taxon>Caudoviricetes</taxon>
        <taxon>Immutovirus</taxon>
        <taxon>Immutovirus immuto</taxon>
    </lineage>
</organism>
<protein>
    <submittedName>
        <fullName evidence="2">Uncharacterized protein</fullName>
    </submittedName>
</protein>
<dbReference type="EMBL" id="MW353175">
    <property type="protein sequence ID" value="QQO91915.1"/>
    <property type="molecule type" value="Genomic_DNA"/>
</dbReference>
<keyword evidence="3" id="KW-1185">Reference proteome</keyword>
<proteinExistence type="predicted"/>
<gene>
    <name evidence="2" type="ORF">immuto26A_236</name>
</gene>
<feature type="region of interest" description="Disordered" evidence="1">
    <location>
        <begin position="280"/>
        <end position="300"/>
    </location>
</feature>
<evidence type="ECO:0000313" key="3">
    <source>
        <dbReference type="Proteomes" id="UP000595566"/>
    </source>
</evidence>
<evidence type="ECO:0000256" key="1">
    <source>
        <dbReference type="SAM" id="MobiDB-lite"/>
    </source>
</evidence>
<sequence length="716" mass="77876">MANGLLTLQTDLKSLRYGSDKPYITKDVNDPPSSNQTGMQITKRIDDTSRIAQMLIDRPGLKYLGNEALLQQVNVGDRIRKAKDKGKSTVGAVLQQAGNTLVSTAKIAGSTLAQVPVNGTGTHFLKGFRTDTYLRPDPEGVQPSGFAAFFGAGGVEGAPYALSGKEIPMHINSDMYDEKTDQLINTSSLGYDEKVNIPIPQGENRIYSSQGTNIIEDNEGQEGWKPWTSLSVTSSLVSREDTNLLKDSKYDSDDTKSKDKQSRYLVEGGAPVPVGPIQEFANGNPQQNQTTAKSGSLNSLPNTGDYTDLIASKDTVQSIAASALQLGNKYKDRSTFTGVNTQDSINSVAAGTPIKVSKQAGIRNTTLASGSMPGGSLPNSGEYVAPIAETTVPSSNKYTEGATYTGTDTQSNINSANAGGFITVTDKVDTEQTYKVKGSKPLSGKGDSKVVDENSVNRNVSDFRTGPTSFEYNNSKINKETRINLGNQGKNIGKVSYSTIDRDKIDELNALDVSETRIDGTNAARDLAKFYFEIITPDNVTDNDGTFLHFRAHIDSIDDSYSGDWDSHQYVGRAEEFFTYKGFKRDISVGFKISAQSRAEMKPLYKKMVYLASVTAPTYGGGSNFMRGTLVKLSIGSYFSQIPGIITSVKYTWNPDYMWEIAMQNPEGGVDDDQQELPMTLDCSITFKPIHNFAPQTGLHHYFTSKKPLNGSDPFF</sequence>
<dbReference type="Proteomes" id="UP000595566">
    <property type="component" value="Segment"/>
</dbReference>
<feature type="compositionally biased region" description="Polar residues" evidence="1">
    <location>
        <begin position="281"/>
        <end position="300"/>
    </location>
</feature>
<evidence type="ECO:0000313" key="2">
    <source>
        <dbReference type="EMBL" id="QQO91915.1"/>
    </source>
</evidence>
<name>A0A7T8ERR9_9CAUD</name>